<feature type="signal peptide" evidence="1">
    <location>
        <begin position="1"/>
        <end position="28"/>
    </location>
</feature>
<evidence type="ECO:0000313" key="3">
    <source>
        <dbReference type="Proteomes" id="UP000295258"/>
    </source>
</evidence>
<dbReference type="RefSeq" id="WP_132606033.1">
    <property type="nucleotide sequence ID" value="NZ_SMKO01000248.1"/>
</dbReference>
<feature type="chain" id="PRO_5020644177" evidence="1">
    <location>
        <begin position="29"/>
        <end position="119"/>
    </location>
</feature>
<evidence type="ECO:0000256" key="1">
    <source>
        <dbReference type="SAM" id="SignalP"/>
    </source>
</evidence>
<dbReference type="AlphaFoldDB" id="A0A4R4UNV5"/>
<accession>A0A4R4UNV5</accession>
<name>A0A4R4UNV5_9ACTN</name>
<keyword evidence="3" id="KW-1185">Reference proteome</keyword>
<sequence length="119" mass="12054">MSKKAITALTIAASVVAGAAALAVPANAGAKRDLRDCYDGRCTITVTDPVTFPVDPRFRLSSVRVAKVNVAGMFDAVMVRSTASGASTTLGAGTRGSINGLSVHVVQVTETGATVRFGG</sequence>
<evidence type="ECO:0000313" key="2">
    <source>
        <dbReference type="EMBL" id="TDC88519.1"/>
    </source>
</evidence>
<reference evidence="2 3" key="1">
    <citation type="submission" date="2019-03" db="EMBL/GenBank/DDBJ databases">
        <title>Draft genome sequences of novel Actinobacteria.</title>
        <authorList>
            <person name="Sahin N."/>
            <person name="Ay H."/>
            <person name="Saygin H."/>
        </authorList>
    </citation>
    <scope>NUCLEOTIDE SEQUENCE [LARGE SCALE GENOMIC DNA]</scope>
    <source>
        <strain evidence="2 3">KC310</strain>
    </source>
</reference>
<organism evidence="2 3">
    <name type="scientific">Nonomuraea deserti</name>
    <dbReference type="NCBI Taxonomy" id="1848322"/>
    <lineage>
        <taxon>Bacteria</taxon>
        <taxon>Bacillati</taxon>
        <taxon>Actinomycetota</taxon>
        <taxon>Actinomycetes</taxon>
        <taxon>Streptosporangiales</taxon>
        <taxon>Streptosporangiaceae</taxon>
        <taxon>Nonomuraea</taxon>
    </lineage>
</organism>
<dbReference type="EMBL" id="SMKO01000248">
    <property type="protein sequence ID" value="TDC88519.1"/>
    <property type="molecule type" value="Genomic_DNA"/>
</dbReference>
<dbReference type="Proteomes" id="UP000295258">
    <property type="component" value="Unassembled WGS sequence"/>
</dbReference>
<proteinExistence type="predicted"/>
<protein>
    <submittedName>
        <fullName evidence="2">Uncharacterized protein</fullName>
    </submittedName>
</protein>
<keyword evidence="1" id="KW-0732">Signal</keyword>
<comment type="caution">
    <text evidence="2">The sequence shown here is derived from an EMBL/GenBank/DDBJ whole genome shotgun (WGS) entry which is preliminary data.</text>
</comment>
<gene>
    <name evidence="2" type="ORF">E1292_45605</name>
</gene>